<dbReference type="Proteomes" id="UP000821853">
    <property type="component" value="Chromosome 4"/>
</dbReference>
<comment type="caution">
    <text evidence="2">The sequence shown here is derived from an EMBL/GenBank/DDBJ whole genome shotgun (WGS) entry which is preliminary data.</text>
</comment>
<name>A0A9J6GG28_HAELO</name>
<keyword evidence="3" id="KW-1185">Reference proteome</keyword>
<dbReference type="VEuPathDB" id="VectorBase:HLOH_064463"/>
<evidence type="ECO:0000313" key="3">
    <source>
        <dbReference type="Proteomes" id="UP000821853"/>
    </source>
</evidence>
<proteinExistence type="predicted"/>
<evidence type="ECO:0000256" key="1">
    <source>
        <dbReference type="SAM" id="MobiDB-lite"/>
    </source>
</evidence>
<feature type="compositionally biased region" description="Basic and acidic residues" evidence="1">
    <location>
        <begin position="1"/>
        <end position="12"/>
    </location>
</feature>
<accession>A0A9J6GG28</accession>
<dbReference type="EMBL" id="JABSTR010000006">
    <property type="protein sequence ID" value="KAH9373472.1"/>
    <property type="molecule type" value="Genomic_DNA"/>
</dbReference>
<reference evidence="2 3" key="1">
    <citation type="journal article" date="2020" name="Cell">
        <title>Large-Scale Comparative Analyses of Tick Genomes Elucidate Their Genetic Diversity and Vector Capacities.</title>
        <authorList>
            <consortium name="Tick Genome and Microbiome Consortium (TIGMIC)"/>
            <person name="Jia N."/>
            <person name="Wang J."/>
            <person name="Shi W."/>
            <person name="Du L."/>
            <person name="Sun Y."/>
            <person name="Zhan W."/>
            <person name="Jiang J.F."/>
            <person name="Wang Q."/>
            <person name="Zhang B."/>
            <person name="Ji P."/>
            <person name="Bell-Sakyi L."/>
            <person name="Cui X.M."/>
            <person name="Yuan T.T."/>
            <person name="Jiang B.G."/>
            <person name="Yang W.F."/>
            <person name="Lam T.T."/>
            <person name="Chang Q.C."/>
            <person name="Ding S.J."/>
            <person name="Wang X.J."/>
            <person name="Zhu J.G."/>
            <person name="Ruan X.D."/>
            <person name="Zhao L."/>
            <person name="Wei J.T."/>
            <person name="Ye R.Z."/>
            <person name="Que T.C."/>
            <person name="Du C.H."/>
            <person name="Zhou Y.H."/>
            <person name="Cheng J.X."/>
            <person name="Dai P.F."/>
            <person name="Guo W.B."/>
            <person name="Han X.H."/>
            <person name="Huang E.J."/>
            <person name="Li L.F."/>
            <person name="Wei W."/>
            <person name="Gao Y.C."/>
            <person name="Liu J.Z."/>
            <person name="Shao H.Z."/>
            <person name="Wang X."/>
            <person name="Wang C.C."/>
            <person name="Yang T.C."/>
            <person name="Huo Q.B."/>
            <person name="Li W."/>
            <person name="Chen H.Y."/>
            <person name="Chen S.E."/>
            <person name="Zhou L.G."/>
            <person name="Ni X.B."/>
            <person name="Tian J.H."/>
            <person name="Sheng Y."/>
            <person name="Liu T."/>
            <person name="Pan Y.S."/>
            <person name="Xia L.Y."/>
            <person name="Li J."/>
            <person name="Zhao F."/>
            <person name="Cao W.C."/>
        </authorList>
    </citation>
    <scope>NUCLEOTIDE SEQUENCE [LARGE SCALE GENOMIC DNA]</scope>
    <source>
        <strain evidence="2">HaeL-2018</strain>
    </source>
</reference>
<organism evidence="2 3">
    <name type="scientific">Haemaphysalis longicornis</name>
    <name type="common">Bush tick</name>
    <dbReference type="NCBI Taxonomy" id="44386"/>
    <lineage>
        <taxon>Eukaryota</taxon>
        <taxon>Metazoa</taxon>
        <taxon>Ecdysozoa</taxon>
        <taxon>Arthropoda</taxon>
        <taxon>Chelicerata</taxon>
        <taxon>Arachnida</taxon>
        <taxon>Acari</taxon>
        <taxon>Parasitiformes</taxon>
        <taxon>Ixodida</taxon>
        <taxon>Ixodoidea</taxon>
        <taxon>Ixodidae</taxon>
        <taxon>Haemaphysalinae</taxon>
        <taxon>Haemaphysalis</taxon>
    </lineage>
</organism>
<gene>
    <name evidence="2" type="ORF">HPB48_009517</name>
</gene>
<sequence>MTARKPPDDGGRSPESNPFHCFPSDLVEDLIETVIQMSPRARDKLTPDVRVDHLSVRGKLLPTLSGQRLTFYEQPAFLATCAAVGAG</sequence>
<feature type="region of interest" description="Disordered" evidence="1">
    <location>
        <begin position="1"/>
        <end position="20"/>
    </location>
</feature>
<protein>
    <submittedName>
        <fullName evidence="2">Uncharacterized protein</fullName>
    </submittedName>
</protein>
<evidence type="ECO:0000313" key="2">
    <source>
        <dbReference type="EMBL" id="KAH9373472.1"/>
    </source>
</evidence>
<dbReference type="AlphaFoldDB" id="A0A9J6GG28"/>